<protein>
    <submittedName>
        <fullName evidence="2">Uncharacterized protein</fullName>
    </submittedName>
</protein>
<organism evidence="2 3">
    <name type="scientific">Orchesella dallaii</name>
    <dbReference type="NCBI Taxonomy" id="48710"/>
    <lineage>
        <taxon>Eukaryota</taxon>
        <taxon>Metazoa</taxon>
        <taxon>Ecdysozoa</taxon>
        <taxon>Arthropoda</taxon>
        <taxon>Hexapoda</taxon>
        <taxon>Collembola</taxon>
        <taxon>Entomobryomorpha</taxon>
        <taxon>Entomobryoidea</taxon>
        <taxon>Orchesellidae</taxon>
        <taxon>Orchesellinae</taxon>
        <taxon>Orchesella</taxon>
    </lineage>
</organism>
<accession>A0ABP1RN37</accession>
<feature type="region of interest" description="Disordered" evidence="1">
    <location>
        <begin position="1"/>
        <end position="87"/>
    </location>
</feature>
<name>A0ABP1RN37_9HEXA</name>
<gene>
    <name evidence="2" type="ORF">ODALV1_LOCUS24065</name>
</gene>
<evidence type="ECO:0000256" key="1">
    <source>
        <dbReference type="SAM" id="MobiDB-lite"/>
    </source>
</evidence>
<feature type="compositionally biased region" description="Polar residues" evidence="1">
    <location>
        <begin position="77"/>
        <end position="87"/>
    </location>
</feature>
<evidence type="ECO:0000313" key="3">
    <source>
        <dbReference type="Proteomes" id="UP001642540"/>
    </source>
</evidence>
<comment type="caution">
    <text evidence="2">The sequence shown here is derived from an EMBL/GenBank/DDBJ whole genome shotgun (WGS) entry which is preliminary data.</text>
</comment>
<sequence>MIENPEESNASKKRYDNNKVKRNYRSDTIVLPSTTMSRGIKRKHVKEPPPVVPPNIRNSTRLLEKPQCKDSKCSKGEATTANPTQAR</sequence>
<keyword evidence="3" id="KW-1185">Reference proteome</keyword>
<evidence type="ECO:0000313" key="2">
    <source>
        <dbReference type="EMBL" id="CAL8131188.1"/>
    </source>
</evidence>
<feature type="compositionally biased region" description="Basic and acidic residues" evidence="1">
    <location>
        <begin position="9"/>
        <end position="19"/>
    </location>
</feature>
<feature type="compositionally biased region" description="Basic and acidic residues" evidence="1">
    <location>
        <begin position="62"/>
        <end position="75"/>
    </location>
</feature>
<dbReference type="Proteomes" id="UP001642540">
    <property type="component" value="Unassembled WGS sequence"/>
</dbReference>
<proteinExistence type="predicted"/>
<dbReference type="EMBL" id="CAXLJM020000086">
    <property type="protein sequence ID" value="CAL8131188.1"/>
    <property type="molecule type" value="Genomic_DNA"/>
</dbReference>
<reference evidence="2 3" key="1">
    <citation type="submission" date="2024-08" db="EMBL/GenBank/DDBJ databases">
        <authorList>
            <person name="Cucini C."/>
            <person name="Frati F."/>
        </authorList>
    </citation>
    <scope>NUCLEOTIDE SEQUENCE [LARGE SCALE GENOMIC DNA]</scope>
</reference>